<reference evidence="8" key="1">
    <citation type="submission" date="2020-02" db="EMBL/GenBank/DDBJ databases">
        <authorList>
            <person name="Meier V. D."/>
        </authorList>
    </citation>
    <scope>NUCLEOTIDE SEQUENCE</scope>
    <source>
        <strain evidence="8">AVDCRST_MAG89</strain>
    </source>
</reference>
<dbReference type="EMBL" id="CADCTV010000387">
    <property type="protein sequence ID" value="CAA9324477.1"/>
    <property type="molecule type" value="Genomic_DNA"/>
</dbReference>
<feature type="transmembrane region" description="Helical" evidence="6">
    <location>
        <begin position="375"/>
        <end position="401"/>
    </location>
</feature>
<name>A0A6J4L7R7_9BACT</name>
<dbReference type="Gene3D" id="1.20.1250.20">
    <property type="entry name" value="MFS general substrate transporter like domains"/>
    <property type="match status" value="2"/>
</dbReference>
<accession>A0A6J4L7R7</accession>
<evidence type="ECO:0000313" key="8">
    <source>
        <dbReference type="EMBL" id="CAA9324477.1"/>
    </source>
</evidence>
<dbReference type="PANTHER" id="PTHR23519:SF1">
    <property type="entry name" value="AUTOPHAGY-RELATED PROTEIN 22"/>
    <property type="match status" value="1"/>
</dbReference>
<feature type="transmembrane region" description="Helical" evidence="6">
    <location>
        <begin position="20"/>
        <end position="40"/>
    </location>
</feature>
<feature type="transmembrane region" description="Helical" evidence="6">
    <location>
        <begin position="341"/>
        <end position="363"/>
    </location>
</feature>
<gene>
    <name evidence="8" type="ORF">AVDCRST_MAG89-1815</name>
</gene>
<keyword evidence="3 6" id="KW-0812">Transmembrane</keyword>
<dbReference type="PROSITE" id="PS50850">
    <property type="entry name" value="MFS"/>
    <property type="match status" value="1"/>
</dbReference>
<keyword evidence="4 6" id="KW-1133">Transmembrane helix</keyword>
<dbReference type="GO" id="GO:0022857">
    <property type="term" value="F:transmembrane transporter activity"/>
    <property type="evidence" value="ECO:0007669"/>
    <property type="project" value="InterPro"/>
</dbReference>
<organism evidence="8">
    <name type="scientific">uncultured Gemmatimonadota bacterium</name>
    <dbReference type="NCBI Taxonomy" id="203437"/>
    <lineage>
        <taxon>Bacteria</taxon>
        <taxon>Pseudomonadati</taxon>
        <taxon>Gemmatimonadota</taxon>
        <taxon>environmental samples</taxon>
    </lineage>
</organism>
<dbReference type="InterPro" id="IPR050495">
    <property type="entry name" value="ATG22/LtaA_families"/>
</dbReference>
<dbReference type="InterPro" id="IPR020846">
    <property type="entry name" value="MFS_dom"/>
</dbReference>
<feature type="non-terminal residue" evidence="8">
    <location>
        <position position="413"/>
    </location>
</feature>
<dbReference type="InterPro" id="IPR024671">
    <property type="entry name" value="Atg22-like"/>
</dbReference>
<evidence type="ECO:0000256" key="5">
    <source>
        <dbReference type="ARBA" id="ARBA00023136"/>
    </source>
</evidence>
<feature type="transmembrane region" description="Helical" evidence="6">
    <location>
        <begin position="190"/>
        <end position="211"/>
    </location>
</feature>
<evidence type="ECO:0000256" key="4">
    <source>
        <dbReference type="ARBA" id="ARBA00022989"/>
    </source>
</evidence>
<feature type="domain" description="Major facilitator superfamily (MFS) profile" evidence="7">
    <location>
        <begin position="251"/>
        <end position="413"/>
    </location>
</feature>
<dbReference type="GO" id="GO:0012505">
    <property type="term" value="C:endomembrane system"/>
    <property type="evidence" value="ECO:0007669"/>
    <property type="project" value="UniProtKB-SubCell"/>
</dbReference>
<comment type="subcellular location">
    <subcellularLocation>
        <location evidence="1">Endomembrane system</location>
        <topology evidence="1">Multi-pass membrane protein</topology>
    </subcellularLocation>
</comment>
<evidence type="ECO:0000256" key="6">
    <source>
        <dbReference type="SAM" id="Phobius"/>
    </source>
</evidence>
<evidence type="ECO:0000256" key="1">
    <source>
        <dbReference type="ARBA" id="ARBA00004127"/>
    </source>
</evidence>
<feature type="transmembrane region" description="Helical" evidence="6">
    <location>
        <begin position="285"/>
        <end position="305"/>
    </location>
</feature>
<dbReference type="InterPro" id="IPR036259">
    <property type="entry name" value="MFS_trans_sf"/>
</dbReference>
<feature type="transmembrane region" description="Helical" evidence="6">
    <location>
        <begin position="110"/>
        <end position="130"/>
    </location>
</feature>
<dbReference type="SUPFAM" id="SSF103473">
    <property type="entry name" value="MFS general substrate transporter"/>
    <property type="match status" value="1"/>
</dbReference>
<evidence type="ECO:0000256" key="2">
    <source>
        <dbReference type="ARBA" id="ARBA00022448"/>
    </source>
</evidence>
<dbReference type="Pfam" id="PF11700">
    <property type="entry name" value="ATG22"/>
    <property type="match status" value="1"/>
</dbReference>
<feature type="transmembrane region" description="Helical" evidence="6">
    <location>
        <begin position="52"/>
        <end position="74"/>
    </location>
</feature>
<protein>
    <submittedName>
        <fullName evidence="8">Uncharacterized MFS-type transporter YxiO</fullName>
    </submittedName>
</protein>
<feature type="transmembrane region" description="Helical" evidence="6">
    <location>
        <begin position="252"/>
        <end position="273"/>
    </location>
</feature>
<keyword evidence="2" id="KW-0813">Transport</keyword>
<dbReference type="AlphaFoldDB" id="A0A6J4L7R7"/>
<proteinExistence type="predicted"/>
<evidence type="ECO:0000259" key="7">
    <source>
        <dbReference type="PROSITE" id="PS50850"/>
    </source>
</evidence>
<feature type="transmembrane region" description="Helical" evidence="6">
    <location>
        <begin position="317"/>
        <end position="335"/>
    </location>
</feature>
<feature type="transmembrane region" description="Helical" evidence="6">
    <location>
        <begin position="86"/>
        <end position="104"/>
    </location>
</feature>
<keyword evidence="5 6" id="KW-0472">Membrane</keyword>
<evidence type="ECO:0000256" key="3">
    <source>
        <dbReference type="ARBA" id="ARBA00022692"/>
    </source>
</evidence>
<sequence length="413" mass="44374">MLTALGLHRPELRAWAMYDWANSGMISVITTAIFPIYYVTVAGAGVPAAEAGVRYSIATTVGLAIIAVLAPILGTLADYVAIKKRMLATFMGIGVTATALMFLIQRGDLMLASILFILANIGVNGSFVFYESLLPHVAREDELDRVSTAAYAMGYIGGGLLLALNLAWILKPGLFGLPSGEGLTSAQATLPTRLAFLSVAVWWVLFSIPLFRRVPEPPVTRESDERPGQNPVAVAFQRLGETFRALRGYKQAFLMLLAFLIYNDGIGTIIRMATIFGTELGIGRGMLIGTIMIVQFVGIPFAFLFGTIAGRIGAKRSIFIGLAAYVGISIYGYFITTATQFLILALFVGMVQGGTQALSRSLFASMIPRHRSGEFFGFFGVFEKFAGIFGPLIFGLVLSWAGSSRTAILAIAS</sequence>
<feature type="transmembrane region" description="Helical" evidence="6">
    <location>
        <begin position="150"/>
        <end position="170"/>
    </location>
</feature>
<dbReference type="PANTHER" id="PTHR23519">
    <property type="entry name" value="AUTOPHAGY-RELATED PROTEIN 22"/>
    <property type="match status" value="1"/>
</dbReference>